<protein>
    <submittedName>
        <fullName evidence="2">DUF309 domain-containing protein</fullName>
    </submittedName>
</protein>
<dbReference type="Pfam" id="PF03745">
    <property type="entry name" value="DUF309"/>
    <property type="match status" value="1"/>
</dbReference>
<sequence length="119" mass="12847">MSAPPHVPGRNARPPEGSIAPGLEEGLAQYRAGYFWEAHEAWEPVWMAAPPNSPEKALMQAIIQLANGNLKLVMDQKRAASRIAALARDHLARAGTGDLVDWARAELESLENAAQEGAQ</sequence>
<dbReference type="InterPro" id="IPR023203">
    <property type="entry name" value="TTHA0068_sf"/>
</dbReference>
<feature type="region of interest" description="Disordered" evidence="1">
    <location>
        <begin position="1"/>
        <end position="21"/>
    </location>
</feature>
<organism evidence="2 3">
    <name type="scientific">Maritimibacter harenae</name>
    <dbReference type="NCBI Taxonomy" id="2606218"/>
    <lineage>
        <taxon>Bacteria</taxon>
        <taxon>Pseudomonadati</taxon>
        <taxon>Pseudomonadota</taxon>
        <taxon>Alphaproteobacteria</taxon>
        <taxon>Rhodobacterales</taxon>
        <taxon>Roseobacteraceae</taxon>
        <taxon>Maritimibacter</taxon>
    </lineage>
</organism>
<dbReference type="RefSeq" id="WP_161350630.1">
    <property type="nucleotide sequence ID" value="NZ_WTUX01000010.1"/>
</dbReference>
<reference evidence="2 3" key="1">
    <citation type="submission" date="2019-12" db="EMBL/GenBank/DDBJ databases">
        <title>Maritimibacter sp. nov. sp. isolated from sea sand.</title>
        <authorList>
            <person name="Kim J."/>
            <person name="Jeong S.E."/>
            <person name="Jung H.S."/>
            <person name="Jeon C.O."/>
        </authorList>
    </citation>
    <scope>NUCLEOTIDE SEQUENCE [LARGE SCALE GENOMIC DNA]</scope>
    <source>
        <strain evidence="2 3">DP07</strain>
    </source>
</reference>
<dbReference type="EMBL" id="WTUX01000010">
    <property type="protein sequence ID" value="MZR12513.1"/>
    <property type="molecule type" value="Genomic_DNA"/>
</dbReference>
<keyword evidence="3" id="KW-1185">Reference proteome</keyword>
<dbReference type="Proteomes" id="UP000467322">
    <property type="component" value="Unassembled WGS sequence"/>
</dbReference>
<gene>
    <name evidence="2" type="ORF">GQE99_05715</name>
</gene>
<name>A0A845M4W1_9RHOB</name>
<evidence type="ECO:0000313" key="2">
    <source>
        <dbReference type="EMBL" id="MZR12513.1"/>
    </source>
</evidence>
<evidence type="ECO:0000313" key="3">
    <source>
        <dbReference type="Proteomes" id="UP000467322"/>
    </source>
</evidence>
<evidence type="ECO:0000256" key="1">
    <source>
        <dbReference type="SAM" id="MobiDB-lite"/>
    </source>
</evidence>
<accession>A0A845M4W1</accession>
<dbReference type="SUPFAM" id="SSF140663">
    <property type="entry name" value="TTHA0068-like"/>
    <property type="match status" value="1"/>
</dbReference>
<dbReference type="Gene3D" id="1.10.3450.10">
    <property type="entry name" value="TTHA0068-like"/>
    <property type="match status" value="1"/>
</dbReference>
<dbReference type="AlphaFoldDB" id="A0A845M4W1"/>
<proteinExistence type="predicted"/>
<dbReference type="InterPro" id="IPR005500">
    <property type="entry name" value="DUF309"/>
</dbReference>
<comment type="caution">
    <text evidence="2">The sequence shown here is derived from an EMBL/GenBank/DDBJ whole genome shotgun (WGS) entry which is preliminary data.</text>
</comment>
<dbReference type="PROSITE" id="PS50096">
    <property type="entry name" value="IQ"/>
    <property type="match status" value="1"/>
</dbReference>